<keyword evidence="2" id="KW-1185">Reference proteome</keyword>
<dbReference type="EMBL" id="ML976656">
    <property type="protein sequence ID" value="KAF1980535.1"/>
    <property type="molecule type" value="Genomic_DNA"/>
</dbReference>
<name>A0A6A5VUE3_9PLEO</name>
<gene>
    <name evidence="1" type="ORF">BU23DRAFT_10922</name>
</gene>
<accession>A0A6A5VUE3</accession>
<evidence type="ECO:0000313" key="2">
    <source>
        <dbReference type="Proteomes" id="UP000800036"/>
    </source>
</evidence>
<evidence type="ECO:0000313" key="1">
    <source>
        <dbReference type="EMBL" id="KAF1980535.1"/>
    </source>
</evidence>
<dbReference type="AlphaFoldDB" id="A0A6A5VUE3"/>
<sequence>MEIWLQRRRWRRVPQERDWYSEKVGTKRKILPKLIYFNLVNATSRPSHPSEGGVSQRWCESAKWISRPVLAVDWPGMTPTPPSPPRAEMMWRGRHRCWASAASSSHLSTIWTHHPSFFFSFLPLHCIDDHETYVACAAPFAYCGLCFRKEISNRTTSGCAPSHSSIIHPREVWQSFPR</sequence>
<organism evidence="1 2">
    <name type="scientific">Bimuria novae-zelandiae CBS 107.79</name>
    <dbReference type="NCBI Taxonomy" id="1447943"/>
    <lineage>
        <taxon>Eukaryota</taxon>
        <taxon>Fungi</taxon>
        <taxon>Dikarya</taxon>
        <taxon>Ascomycota</taxon>
        <taxon>Pezizomycotina</taxon>
        <taxon>Dothideomycetes</taxon>
        <taxon>Pleosporomycetidae</taxon>
        <taxon>Pleosporales</taxon>
        <taxon>Massarineae</taxon>
        <taxon>Didymosphaeriaceae</taxon>
        <taxon>Bimuria</taxon>
    </lineage>
</organism>
<proteinExistence type="predicted"/>
<reference evidence="1" key="1">
    <citation type="journal article" date="2020" name="Stud. Mycol.">
        <title>101 Dothideomycetes genomes: a test case for predicting lifestyles and emergence of pathogens.</title>
        <authorList>
            <person name="Haridas S."/>
            <person name="Albert R."/>
            <person name="Binder M."/>
            <person name="Bloem J."/>
            <person name="Labutti K."/>
            <person name="Salamov A."/>
            <person name="Andreopoulos B."/>
            <person name="Baker S."/>
            <person name="Barry K."/>
            <person name="Bills G."/>
            <person name="Bluhm B."/>
            <person name="Cannon C."/>
            <person name="Castanera R."/>
            <person name="Culley D."/>
            <person name="Daum C."/>
            <person name="Ezra D."/>
            <person name="Gonzalez J."/>
            <person name="Henrissat B."/>
            <person name="Kuo A."/>
            <person name="Liang C."/>
            <person name="Lipzen A."/>
            <person name="Lutzoni F."/>
            <person name="Magnuson J."/>
            <person name="Mondo S."/>
            <person name="Nolan M."/>
            <person name="Ohm R."/>
            <person name="Pangilinan J."/>
            <person name="Park H.-J."/>
            <person name="Ramirez L."/>
            <person name="Alfaro M."/>
            <person name="Sun H."/>
            <person name="Tritt A."/>
            <person name="Yoshinaga Y."/>
            <person name="Zwiers L.-H."/>
            <person name="Turgeon B."/>
            <person name="Goodwin S."/>
            <person name="Spatafora J."/>
            <person name="Crous P."/>
            <person name="Grigoriev I."/>
        </authorList>
    </citation>
    <scope>NUCLEOTIDE SEQUENCE</scope>
    <source>
        <strain evidence="1">CBS 107.79</strain>
    </source>
</reference>
<dbReference type="Proteomes" id="UP000800036">
    <property type="component" value="Unassembled WGS sequence"/>
</dbReference>
<protein>
    <submittedName>
        <fullName evidence="1">Uncharacterized protein</fullName>
    </submittedName>
</protein>